<feature type="region of interest" description="Disordered" evidence="1">
    <location>
        <begin position="732"/>
        <end position="765"/>
    </location>
</feature>
<feature type="region of interest" description="Disordered" evidence="1">
    <location>
        <begin position="592"/>
        <end position="612"/>
    </location>
</feature>
<accession>A0A127Z7D0</accession>
<feature type="compositionally biased region" description="Low complexity" evidence="1">
    <location>
        <begin position="73"/>
        <end position="85"/>
    </location>
</feature>
<reference evidence="2" key="1">
    <citation type="submission" date="2014-06" db="EMBL/GenBank/DDBJ databases">
        <authorList>
            <person name="Ju J."/>
            <person name="Zhang J."/>
        </authorList>
    </citation>
    <scope>NUCLEOTIDE SEQUENCE</scope>
    <source>
        <strain evidence="2">SscI8</strain>
    </source>
</reference>
<dbReference type="OrthoDB" id="2554986at2759"/>
<protein>
    <submittedName>
        <fullName evidence="2">Uncharacterized protein</fullName>
    </submittedName>
</protein>
<feature type="compositionally biased region" description="Low complexity" evidence="1">
    <location>
        <begin position="16"/>
        <end position="39"/>
    </location>
</feature>
<feature type="compositionally biased region" description="Polar residues" evidence="1">
    <location>
        <begin position="273"/>
        <end position="288"/>
    </location>
</feature>
<proteinExistence type="predicted"/>
<feature type="compositionally biased region" description="Low complexity" evidence="1">
    <location>
        <begin position="292"/>
        <end position="303"/>
    </location>
</feature>
<feature type="compositionally biased region" description="Basic residues" evidence="1">
    <location>
        <begin position="739"/>
        <end position="752"/>
    </location>
</feature>
<feature type="region of interest" description="Disordered" evidence="1">
    <location>
        <begin position="273"/>
        <end position="460"/>
    </location>
</feature>
<gene>
    <name evidence="2" type="ORF">SPSC_00616</name>
</gene>
<dbReference type="AlphaFoldDB" id="A0A127Z7D0"/>
<dbReference type="EMBL" id="LK056654">
    <property type="protein sequence ID" value="CDU21986.1"/>
    <property type="molecule type" value="Genomic_DNA"/>
</dbReference>
<feature type="region of interest" description="Disordered" evidence="1">
    <location>
        <begin position="99"/>
        <end position="153"/>
    </location>
</feature>
<evidence type="ECO:0000313" key="2">
    <source>
        <dbReference type="EMBL" id="CDU21986.1"/>
    </source>
</evidence>
<feature type="region of interest" description="Disordered" evidence="1">
    <location>
        <begin position="1"/>
        <end position="47"/>
    </location>
</feature>
<feature type="compositionally biased region" description="Low complexity" evidence="1">
    <location>
        <begin position="381"/>
        <end position="400"/>
    </location>
</feature>
<feature type="compositionally biased region" description="Polar residues" evidence="1">
    <location>
        <begin position="99"/>
        <end position="115"/>
    </location>
</feature>
<evidence type="ECO:0000256" key="1">
    <source>
        <dbReference type="SAM" id="MobiDB-lite"/>
    </source>
</evidence>
<sequence length="948" mass="100131">MSLRFLTRRRDRDRSNSSTSASTDKSLASVSVSLPPSGSFLRKGKAATVPSKVQIISWHPQDLQASGREVHISSRAQDTSSSSATPVYNAFTARPAASNTSAVTDNNGSTHSSGTDLAHTFFSARDPPSHRSCDAKGSIRARPNTAPRSQPPLWAGSTFSEFASATLRPPSAIDTPRSEDVEELSNSLCALPPLDKLESTKTSLPIRLSSKARRAKSRSHHAHTFTSGAYGDAVSTHELPMSSFTGTPASLPLASGLGFLALQRNASVPSFANFPHPSSSAKEQSADNNEAGPSTSTSSGLLSRIASTRQLRRNKNMSAVDVESSASANWGGSETKIDSRSRSQSIGSIASKLRRSKDNMQAPPTPSKGGGKLTRSAAPPSAWRTDAAATAATGDVSSSAYSSDNEPSVGPASSSGHGVESGGGSASYQRHIKNVSSGDATTTTAQHPSPVLPSPLLPPSGGFGSLDASSFKRISTYSTRAATSPAAPAPQQLHLDRVNSSFDSLQVSGLPLPLPMFNPASPGETVFTQLLKRIGPPPVGLASESFDERVTLIKNYILNQLPLPLLPQSPQDEFAGYTLLSSRSGIVNGSHLHRSSLPTPPRHGNAYNGSTSLVDPSRLTTLQDEFDKLECLAEQELCKLAGPLLQQGNNREQVIGLFQDLRLEEAFLEARRRCGVDCSKSHFDLENFAKAHTRLLLDARPSAKVVNAAEALGLGLLGLGKTDEGVKARAAEMSLQPAPRRKRGVGAGRARRPITAPATGSSQALHSQFVAAHDSASPSATGQTTTTAVGTSLDYACPDLPTSIGFDGELLTPQSFSKPSVIARYRHPITIRTPFTEAELSTPQSSSSKLSTRPPSSNDTHSTNSSSHGSHTTHRTTAISTSSAIRSPPLFGHDLTRTFIAAGVDRVNEEEEGKSERLSEDTQLTDSDCYVGESAVGGGKGRRRMVDW</sequence>
<feature type="region of interest" description="Disordered" evidence="1">
    <location>
        <begin position="906"/>
        <end position="948"/>
    </location>
</feature>
<name>A0A127Z7D0_9BASI</name>
<feature type="compositionally biased region" description="Polar residues" evidence="1">
    <location>
        <begin position="434"/>
        <end position="447"/>
    </location>
</feature>
<feature type="region of interest" description="Disordered" evidence="1">
    <location>
        <begin position="64"/>
        <end position="85"/>
    </location>
</feature>
<organism evidence="2">
    <name type="scientific">Sporisorium scitamineum</name>
    <dbReference type="NCBI Taxonomy" id="49012"/>
    <lineage>
        <taxon>Eukaryota</taxon>
        <taxon>Fungi</taxon>
        <taxon>Dikarya</taxon>
        <taxon>Basidiomycota</taxon>
        <taxon>Ustilaginomycotina</taxon>
        <taxon>Ustilaginomycetes</taxon>
        <taxon>Ustilaginales</taxon>
        <taxon>Ustilaginaceae</taxon>
        <taxon>Sporisorium</taxon>
    </lineage>
</organism>
<feature type="compositionally biased region" description="Low complexity" evidence="1">
    <location>
        <begin position="840"/>
        <end position="887"/>
    </location>
</feature>
<feature type="region of interest" description="Disordered" evidence="1">
    <location>
        <begin position="834"/>
        <end position="889"/>
    </location>
</feature>